<dbReference type="SUPFAM" id="SSF56024">
    <property type="entry name" value="Phospholipase D/nuclease"/>
    <property type="match status" value="2"/>
</dbReference>
<keyword evidence="3" id="KW-1185">Reference proteome</keyword>
<accession>A0ABR1GLE7</accession>
<gene>
    <name evidence="2" type="ORF">QQX98_011537</name>
</gene>
<evidence type="ECO:0000259" key="1">
    <source>
        <dbReference type="PROSITE" id="PS50035"/>
    </source>
</evidence>
<dbReference type="Pfam" id="PF13091">
    <property type="entry name" value="PLDc_2"/>
    <property type="match status" value="1"/>
</dbReference>
<dbReference type="SMART" id="SM00155">
    <property type="entry name" value="PLDc"/>
    <property type="match status" value="2"/>
</dbReference>
<dbReference type="EMBL" id="JAZAVJ010000287">
    <property type="protein sequence ID" value="KAK7402715.1"/>
    <property type="molecule type" value="Genomic_DNA"/>
</dbReference>
<evidence type="ECO:0000313" key="3">
    <source>
        <dbReference type="Proteomes" id="UP001498476"/>
    </source>
</evidence>
<dbReference type="PANTHER" id="PTHR21248">
    <property type="entry name" value="CARDIOLIPIN SYNTHASE"/>
    <property type="match status" value="1"/>
</dbReference>
<dbReference type="InterPro" id="IPR025202">
    <property type="entry name" value="PLD-like_dom"/>
</dbReference>
<name>A0ABR1GLE7_9HYPO</name>
<dbReference type="Gene3D" id="3.30.870.10">
    <property type="entry name" value="Endonuclease Chain A"/>
    <property type="match status" value="2"/>
</dbReference>
<protein>
    <recommendedName>
        <fullName evidence="1">PLD phosphodiesterase domain-containing protein</fullName>
    </recommendedName>
</protein>
<feature type="domain" description="PLD phosphodiesterase" evidence="1">
    <location>
        <begin position="421"/>
        <end position="448"/>
    </location>
</feature>
<dbReference type="InterPro" id="IPR001736">
    <property type="entry name" value="PLipase_D/transphosphatidylase"/>
</dbReference>
<dbReference type="PANTHER" id="PTHR21248:SF11">
    <property type="entry name" value="PLD PHOSPHODIESTERASE DOMAIN-CONTAINING PROTEIN"/>
    <property type="match status" value="1"/>
</dbReference>
<comment type="caution">
    <text evidence="2">The sequence shown here is derived from an EMBL/GenBank/DDBJ whole genome shotgun (WGS) entry which is preliminary data.</text>
</comment>
<proteinExistence type="predicted"/>
<reference evidence="2 3" key="1">
    <citation type="journal article" date="2025" name="Microbiol. Resour. Announc.">
        <title>Draft genome sequences for Neonectria magnoliae and Neonectria punicea, canker pathogens of Liriodendron tulipifera and Acer saccharum in West Virginia.</title>
        <authorList>
            <person name="Petronek H.M."/>
            <person name="Kasson M.T."/>
            <person name="Metheny A.M."/>
            <person name="Stauder C.M."/>
            <person name="Lovett B."/>
            <person name="Lynch S.C."/>
            <person name="Garnas J.R."/>
            <person name="Kasson L.R."/>
            <person name="Stajich J.E."/>
        </authorList>
    </citation>
    <scope>NUCLEOTIDE SEQUENCE [LARGE SCALE GENOMIC DNA]</scope>
    <source>
        <strain evidence="2 3">NRRL 64653</strain>
    </source>
</reference>
<evidence type="ECO:0000313" key="2">
    <source>
        <dbReference type="EMBL" id="KAK7402715.1"/>
    </source>
</evidence>
<dbReference type="PROSITE" id="PS50035">
    <property type="entry name" value="PLD"/>
    <property type="match status" value="2"/>
</dbReference>
<dbReference type="CDD" id="cd00138">
    <property type="entry name" value="PLDc_SF"/>
    <property type="match status" value="1"/>
</dbReference>
<dbReference type="Proteomes" id="UP001498476">
    <property type="component" value="Unassembled WGS sequence"/>
</dbReference>
<feature type="domain" description="PLD phosphodiesterase" evidence="1">
    <location>
        <begin position="168"/>
        <end position="195"/>
    </location>
</feature>
<sequence>MTTASEFPPSFVQPWRELLESHRDQQRNDLPNQHVDDIDSLITTSFPTSLYVGTGHSIYTRALLPAILTAKHSVQLITCYWAPSPSLDSIRATILQLALTRAQADSAPPLRITIGFSSRGLLQKLFHTSSRDGHLYPSSQWPELGLPDEDVLAKAGIELTVKSVFFTPFSVMHPKFVIVDGARAWVPSCNVSWERWFEGCVEVQGDIVDKLLAFYERVWGSGKDSHLIRDVQGTGISTVNVLTDGIPPLHPSTSESLINNAGDASATQSITLNTKAPVPTIFLPSSHHRNPKFAFFPFLSQTNPPMTPLNAALLTLFANAQHQITILTPNVTSWPVVEALLGALARGVDVQIRTSKGMMFIEQLVTAGTTTSWCLRRFVQRYKALTQKKRPSDPEFQSIQPGNLEILYYKQLDARRDMDDEPVVSHFKMTLVDEEYLILGSGNMDRASWWTSQELGLLFYIPGFQGQRLWQGVLEKRTEVYFRSADERS</sequence>
<organism evidence="2 3">
    <name type="scientific">Neonectria punicea</name>
    <dbReference type="NCBI Taxonomy" id="979145"/>
    <lineage>
        <taxon>Eukaryota</taxon>
        <taxon>Fungi</taxon>
        <taxon>Dikarya</taxon>
        <taxon>Ascomycota</taxon>
        <taxon>Pezizomycotina</taxon>
        <taxon>Sordariomycetes</taxon>
        <taxon>Hypocreomycetidae</taxon>
        <taxon>Hypocreales</taxon>
        <taxon>Nectriaceae</taxon>
        <taxon>Neonectria</taxon>
    </lineage>
</organism>